<accession>A0ABT1NGF5</accession>
<keyword evidence="3" id="KW-0547">Nucleotide-binding</keyword>
<dbReference type="InterPro" id="IPR005249">
    <property type="entry name" value="YqeK"/>
</dbReference>
<evidence type="ECO:0000259" key="7">
    <source>
        <dbReference type="PROSITE" id="PS51831"/>
    </source>
</evidence>
<dbReference type="Gene3D" id="1.10.3210.10">
    <property type="entry name" value="Hypothetical protein af1432"/>
    <property type="match status" value="1"/>
</dbReference>
<dbReference type="RefSeq" id="WP_255227842.1">
    <property type="nucleotide sequence ID" value="NZ_JAJEKE010000011.1"/>
</dbReference>
<sequence length="191" mass="21874">MLDLSDIYLYLEEHLSHKRYTHSKNVADLAEALARHYGCDERKARLAGLIHDCSKEEKYDDLVYYARESGFPVDQESYKIPEVLHGPASVYVSKAVFGINDEEILSAVRYHVTGRESMTLMEKIIFIADYIEPSRKFEGIEEIRALAYNDLDSALLYALDLTILYVIEKKGLLHHDTVSARNFLIGNVTQI</sequence>
<evidence type="ECO:0000256" key="4">
    <source>
        <dbReference type="ARBA" id="ARBA00022801"/>
    </source>
</evidence>
<dbReference type="PROSITE" id="PS51831">
    <property type="entry name" value="HD"/>
    <property type="match status" value="1"/>
</dbReference>
<dbReference type="InterPro" id="IPR003607">
    <property type="entry name" value="HD/PDEase_dom"/>
</dbReference>
<keyword evidence="9" id="KW-1185">Reference proteome</keyword>
<dbReference type="InterPro" id="IPR006675">
    <property type="entry name" value="HDIG_dom"/>
</dbReference>
<reference evidence="8 9" key="1">
    <citation type="submission" date="2021-10" db="EMBL/GenBank/DDBJ databases">
        <title>Lutispora strain m25 sp. nov., a thermophilic, non-spore-forming bacterium isolated from a lab-scale methanogenic bioreactor digesting anaerobic sludge.</title>
        <authorList>
            <person name="El Houari A."/>
            <person name="Mcdonald J."/>
        </authorList>
    </citation>
    <scope>NUCLEOTIDE SEQUENCE [LARGE SCALE GENOMIC DNA]</scope>
    <source>
        <strain evidence="9">m25</strain>
    </source>
</reference>
<name>A0ABT1NGF5_9FIRM</name>
<evidence type="ECO:0000256" key="3">
    <source>
        <dbReference type="ARBA" id="ARBA00022741"/>
    </source>
</evidence>
<dbReference type="GO" id="GO:0008803">
    <property type="term" value="F:bis(5'-nucleosyl)-tetraphosphatase (symmetrical) activity"/>
    <property type="evidence" value="ECO:0007669"/>
    <property type="project" value="UniProtKB-EC"/>
</dbReference>
<dbReference type="PANTHER" id="PTHR35795:SF1">
    <property type="entry name" value="BIS(5'-NUCLEOSYL)-TETRAPHOSPHATASE, SYMMETRICAL"/>
    <property type="match status" value="1"/>
</dbReference>
<dbReference type="SUPFAM" id="SSF109604">
    <property type="entry name" value="HD-domain/PDEase-like"/>
    <property type="match status" value="1"/>
</dbReference>
<dbReference type="EMBL" id="JAJEKE010000011">
    <property type="protein sequence ID" value="MCQ1530323.1"/>
    <property type="molecule type" value="Genomic_DNA"/>
</dbReference>
<keyword evidence="2" id="KW-0479">Metal-binding</keyword>
<dbReference type="InterPro" id="IPR006674">
    <property type="entry name" value="HD_domain"/>
</dbReference>
<evidence type="ECO:0000256" key="6">
    <source>
        <dbReference type="ARBA" id="ARBA00049417"/>
    </source>
</evidence>
<evidence type="ECO:0000256" key="5">
    <source>
        <dbReference type="ARBA" id="ARBA00023004"/>
    </source>
</evidence>
<evidence type="ECO:0000256" key="1">
    <source>
        <dbReference type="ARBA" id="ARBA00012506"/>
    </source>
</evidence>
<evidence type="ECO:0000313" key="8">
    <source>
        <dbReference type="EMBL" id="MCQ1530323.1"/>
    </source>
</evidence>
<dbReference type="PANTHER" id="PTHR35795">
    <property type="entry name" value="SLR1885 PROTEIN"/>
    <property type="match status" value="1"/>
</dbReference>
<feature type="domain" description="HD" evidence="7">
    <location>
        <begin position="19"/>
        <end position="134"/>
    </location>
</feature>
<gene>
    <name evidence="8" type="primary">yqeK</name>
    <name evidence="8" type="ORF">LJD61_12290</name>
</gene>
<dbReference type="Pfam" id="PF01966">
    <property type="entry name" value="HD"/>
    <property type="match status" value="1"/>
</dbReference>
<keyword evidence="4 8" id="KW-0378">Hydrolase</keyword>
<dbReference type="InterPro" id="IPR051094">
    <property type="entry name" value="Diverse_Catalytic_Enzymes"/>
</dbReference>
<proteinExistence type="predicted"/>
<keyword evidence="5" id="KW-0408">Iron</keyword>
<dbReference type="SMART" id="SM00471">
    <property type="entry name" value="HDc"/>
    <property type="match status" value="1"/>
</dbReference>
<dbReference type="EC" id="3.6.1.41" evidence="1"/>
<evidence type="ECO:0000313" key="9">
    <source>
        <dbReference type="Proteomes" id="UP001651880"/>
    </source>
</evidence>
<comment type="caution">
    <text evidence="8">The sequence shown here is derived from an EMBL/GenBank/DDBJ whole genome shotgun (WGS) entry which is preliminary data.</text>
</comment>
<comment type="catalytic activity">
    <reaction evidence="6">
        <text>P(1),P(4)-bis(5'-adenosyl) tetraphosphate + H2O = 2 ADP + 2 H(+)</text>
        <dbReference type="Rhea" id="RHEA:24252"/>
        <dbReference type="ChEBI" id="CHEBI:15377"/>
        <dbReference type="ChEBI" id="CHEBI:15378"/>
        <dbReference type="ChEBI" id="CHEBI:58141"/>
        <dbReference type="ChEBI" id="CHEBI:456216"/>
        <dbReference type="EC" id="3.6.1.41"/>
    </reaction>
</comment>
<dbReference type="CDD" id="cd00077">
    <property type="entry name" value="HDc"/>
    <property type="match status" value="1"/>
</dbReference>
<dbReference type="Proteomes" id="UP001651880">
    <property type="component" value="Unassembled WGS sequence"/>
</dbReference>
<dbReference type="NCBIfam" id="TIGR00488">
    <property type="entry name" value="bis(5'-nucleosyl)-tetraphosphatase (symmetrical) YqeK"/>
    <property type="match status" value="1"/>
</dbReference>
<organism evidence="8 9">
    <name type="scientific">Lutispora saccharofermentans</name>
    <dbReference type="NCBI Taxonomy" id="3024236"/>
    <lineage>
        <taxon>Bacteria</taxon>
        <taxon>Bacillati</taxon>
        <taxon>Bacillota</taxon>
        <taxon>Clostridia</taxon>
        <taxon>Lutisporales</taxon>
        <taxon>Lutisporaceae</taxon>
        <taxon>Lutispora</taxon>
    </lineage>
</organism>
<evidence type="ECO:0000256" key="2">
    <source>
        <dbReference type="ARBA" id="ARBA00022723"/>
    </source>
</evidence>
<dbReference type="NCBIfam" id="TIGR00277">
    <property type="entry name" value="HDIG"/>
    <property type="match status" value="1"/>
</dbReference>
<protein>
    <recommendedName>
        <fullName evidence="1">bis(5'-nucleosyl)-tetraphosphatase (symmetrical)</fullName>
        <ecNumber evidence="1">3.6.1.41</ecNumber>
    </recommendedName>
</protein>